<dbReference type="NCBIfam" id="TIGR01697">
    <property type="entry name" value="PNPH-PUNA-XAPA"/>
    <property type="match status" value="1"/>
</dbReference>
<dbReference type="RefSeq" id="WP_096184045.1">
    <property type="nucleotide sequence ID" value="NZ_BDUF01000109.1"/>
</dbReference>
<dbReference type="GO" id="GO:0005737">
    <property type="term" value="C:cytoplasm"/>
    <property type="evidence" value="ECO:0007669"/>
    <property type="project" value="TreeGrafter"/>
</dbReference>
<dbReference type="OrthoDB" id="1523230at2"/>
<dbReference type="InterPro" id="IPR000845">
    <property type="entry name" value="Nucleoside_phosphorylase_d"/>
</dbReference>
<evidence type="ECO:0000256" key="9">
    <source>
        <dbReference type="PIRNR" id="PIRNR000477"/>
    </source>
</evidence>
<keyword evidence="7 9" id="KW-0808">Transferase</keyword>
<dbReference type="EMBL" id="BDUF01000109">
    <property type="protein sequence ID" value="GAX91862.1"/>
    <property type="molecule type" value="Genomic_DNA"/>
</dbReference>
<evidence type="ECO:0000256" key="6">
    <source>
        <dbReference type="ARBA" id="ARBA00022676"/>
    </source>
</evidence>
<dbReference type="Proteomes" id="UP000217785">
    <property type="component" value="Unassembled WGS sequence"/>
</dbReference>
<evidence type="ECO:0000256" key="8">
    <source>
        <dbReference type="ARBA" id="ARBA00048556"/>
    </source>
</evidence>
<dbReference type="NCBIfam" id="NF006054">
    <property type="entry name" value="PRK08202.1"/>
    <property type="match status" value="1"/>
</dbReference>
<gene>
    <name evidence="11" type="ORF">EFBL_3553</name>
</gene>
<keyword evidence="12" id="KW-1185">Reference proteome</keyword>
<dbReference type="PANTHER" id="PTHR11904:SF9">
    <property type="entry name" value="PURINE NUCLEOSIDE PHOSPHORYLASE-RELATED"/>
    <property type="match status" value="1"/>
</dbReference>
<comment type="similarity">
    <text evidence="3 9">Belongs to the PNP/MTAP phosphorylase family.</text>
</comment>
<keyword evidence="5" id="KW-0597">Phosphoprotein</keyword>
<evidence type="ECO:0000256" key="4">
    <source>
        <dbReference type="ARBA" id="ARBA00011233"/>
    </source>
</evidence>
<dbReference type="CDD" id="cd09009">
    <property type="entry name" value="PNP-EcPNPII_like"/>
    <property type="match status" value="1"/>
</dbReference>
<dbReference type="Gene3D" id="3.40.50.1580">
    <property type="entry name" value="Nucleoside phosphorylase domain"/>
    <property type="match status" value="1"/>
</dbReference>
<evidence type="ECO:0000256" key="5">
    <source>
        <dbReference type="ARBA" id="ARBA00022553"/>
    </source>
</evidence>
<dbReference type="PANTHER" id="PTHR11904">
    <property type="entry name" value="METHYLTHIOADENOSINE/PURINE NUCLEOSIDE PHOSPHORYLASE"/>
    <property type="match status" value="1"/>
</dbReference>
<dbReference type="FunFam" id="3.40.50.1580:FF:000010">
    <property type="entry name" value="Purine nucleoside phosphorylase"/>
    <property type="match status" value="1"/>
</dbReference>
<dbReference type="GO" id="GO:0004731">
    <property type="term" value="F:purine-nucleoside phosphorylase activity"/>
    <property type="evidence" value="ECO:0007669"/>
    <property type="project" value="UniProtKB-EC"/>
</dbReference>
<comment type="caution">
    <text evidence="11">The sequence shown here is derived from an EMBL/GenBank/DDBJ whole genome shotgun (WGS) entry which is preliminary data.</text>
</comment>
<comment type="subunit">
    <text evidence="4">Homotrimer.</text>
</comment>
<dbReference type="Pfam" id="PF01048">
    <property type="entry name" value="PNP_UDP_1"/>
    <property type="match status" value="1"/>
</dbReference>
<dbReference type="SUPFAM" id="SSF53167">
    <property type="entry name" value="Purine and uridine phosphorylases"/>
    <property type="match status" value="1"/>
</dbReference>
<evidence type="ECO:0000256" key="1">
    <source>
        <dbReference type="ARBA" id="ARBA00002678"/>
    </source>
</evidence>
<accession>A0A292YEQ2</accession>
<dbReference type="InterPro" id="IPR011268">
    <property type="entry name" value="Purine_phosphorylase"/>
</dbReference>
<evidence type="ECO:0000256" key="7">
    <source>
        <dbReference type="ARBA" id="ARBA00022679"/>
    </source>
</evidence>
<dbReference type="NCBIfam" id="TIGR01700">
    <property type="entry name" value="PNPH"/>
    <property type="match status" value="1"/>
</dbReference>
<dbReference type="InterPro" id="IPR035994">
    <property type="entry name" value="Nucleoside_phosphorylase_sf"/>
</dbReference>
<evidence type="ECO:0000259" key="10">
    <source>
        <dbReference type="Pfam" id="PF01048"/>
    </source>
</evidence>
<evidence type="ECO:0000256" key="3">
    <source>
        <dbReference type="ARBA" id="ARBA00006751"/>
    </source>
</evidence>
<dbReference type="GO" id="GO:0009116">
    <property type="term" value="P:nucleoside metabolic process"/>
    <property type="evidence" value="ECO:0007669"/>
    <property type="project" value="InterPro"/>
</dbReference>
<dbReference type="EC" id="2.4.2.1" evidence="9"/>
<sequence length="273" mass="29490">MTFVQKIEETVTYIRSKSNLTPRVGLILGSGLGVLADEIENATIIDFGDIPNFPVSTVEGHAGKLVIGMLEGCPVVAMQGRFHFYEGYTQKELTFPVYGMKFLGCDTLIVTNACGGMNRNFQPGDLMLIADHINFTGSNPLIGANDPKLGPRFPDMSQAYNRELIAIAERTAVKIGIKVQKGVYAAISGPAYCTPSELIMLRNLGADAVGMSTVPEVIAANHTGLKVLGISCVTDMAIGEELEPLTHEQVVEVANRTRPKFITLVKGFLSEVR</sequence>
<protein>
    <recommendedName>
        <fullName evidence="9">Purine nucleoside phosphorylase</fullName>
        <ecNumber evidence="9">2.4.2.1</ecNumber>
    </recommendedName>
    <alternativeName>
        <fullName evidence="9">Inosine-guanosine phosphorylase</fullName>
    </alternativeName>
</protein>
<comment type="pathway">
    <text evidence="2 9">Purine metabolism; purine nucleoside salvage.</text>
</comment>
<feature type="domain" description="Nucleoside phosphorylase" evidence="10">
    <location>
        <begin position="23"/>
        <end position="269"/>
    </location>
</feature>
<organism evidence="11 12">
    <name type="scientific">Effusibacillus lacus</name>
    <dbReference type="NCBI Taxonomy" id="1348429"/>
    <lineage>
        <taxon>Bacteria</taxon>
        <taxon>Bacillati</taxon>
        <taxon>Bacillota</taxon>
        <taxon>Bacilli</taxon>
        <taxon>Bacillales</taxon>
        <taxon>Alicyclobacillaceae</taxon>
        <taxon>Effusibacillus</taxon>
    </lineage>
</organism>
<name>A0A292YEQ2_9BACL</name>
<dbReference type="UniPathway" id="UPA00606"/>
<comment type="catalytic activity">
    <reaction evidence="8">
        <text>a purine 2'-deoxy-D-ribonucleoside + phosphate = a purine nucleobase + 2-deoxy-alpha-D-ribose 1-phosphate</text>
        <dbReference type="Rhea" id="RHEA:36431"/>
        <dbReference type="ChEBI" id="CHEBI:26386"/>
        <dbReference type="ChEBI" id="CHEBI:43474"/>
        <dbReference type="ChEBI" id="CHEBI:57259"/>
        <dbReference type="ChEBI" id="CHEBI:142361"/>
        <dbReference type="EC" id="2.4.2.1"/>
    </reaction>
</comment>
<evidence type="ECO:0000313" key="12">
    <source>
        <dbReference type="Proteomes" id="UP000217785"/>
    </source>
</evidence>
<dbReference type="PIRSF" id="PIRSF000477">
    <property type="entry name" value="PurNPase"/>
    <property type="match status" value="1"/>
</dbReference>
<comment type="function">
    <text evidence="1">The purine nucleoside phosphorylases catalyze the phosphorolytic breakdown of the N-glycosidic bond in the beta-(deoxy)ribonucleoside molecules, with the formation of the corresponding free purine bases and pentose-1-phosphate. Cleaves guanosine, inosine, 2'-deoxyguanosine and 2'-deoxyinosine.</text>
</comment>
<evidence type="ECO:0000313" key="11">
    <source>
        <dbReference type="EMBL" id="GAX91862.1"/>
    </source>
</evidence>
<evidence type="ECO:0000256" key="2">
    <source>
        <dbReference type="ARBA" id="ARBA00005058"/>
    </source>
</evidence>
<reference evidence="12" key="1">
    <citation type="submission" date="2017-07" db="EMBL/GenBank/DDBJ databases">
        <title>Draft genome sequence of Effusibacillus lacus strain skLN1.</title>
        <authorList>
            <person name="Watanabe M."/>
            <person name="Kojima H."/>
            <person name="Fukui M."/>
        </authorList>
    </citation>
    <scope>NUCLEOTIDE SEQUENCE [LARGE SCALE GENOMIC DNA]</scope>
    <source>
        <strain evidence="12">skLN1</strain>
    </source>
</reference>
<proteinExistence type="inferred from homology"/>
<dbReference type="InterPro" id="IPR011270">
    <property type="entry name" value="Pur_Nuc_Pase_Ino/Guo-sp"/>
</dbReference>
<dbReference type="AlphaFoldDB" id="A0A292YEQ2"/>
<keyword evidence="6 9" id="KW-0328">Glycosyltransferase</keyword>